<sequence length="375" mass="39800">MIKGLTLSLMMGPGVPLTAPRGVLDALQSVKVTAESSDTQSGFELTFQIEKNSPLITLFMLSGGAAIPFFRVLLIATLSGRSETLIDGVATQTQIAPGSGGRSATLTIQGKDMSAAMDILPFDGLPYPAMPPFARVALIVAKYAFLGLIPKVIPSLDEPPIPTERIPRQSGSDLEYVRTLAEEAGYIFKMEPGPAPGLSFAYWGPQISLGAPQPALTIDSGHADNVESLSFRFEKDGTEIPIVFIHNQLTKAPIPIPIPGQIPFMPPLGLVPPLPPKVTLLKDTAHLSPIGALVRGFAHSAKHSQAVQGQGTLDVMRYGRLLKPGGTVGVRGAGIAFDGVHFVERVTSNLTRGSFKQDFALKRSGLLPTSEHVTV</sequence>
<dbReference type="RefSeq" id="WP_377029674.1">
    <property type="nucleotide sequence ID" value="NZ_JBHOMY010000026.1"/>
</dbReference>
<reference evidence="1 2" key="1">
    <citation type="submission" date="2024-09" db="EMBL/GenBank/DDBJ databases">
        <title>Nodulacao em especies de Leguminosae Basais da Amazonia e Caracterizacao dos Rizobios e Bacterias Associadas aos Nodulos.</title>
        <authorList>
            <person name="Jambeiro I.C.A."/>
            <person name="Lopes I.S."/>
            <person name="Aguiar E.R.G.R."/>
            <person name="Santos A.F.J."/>
            <person name="Dos Santos J.M.F."/>
            <person name="Gross E."/>
        </authorList>
    </citation>
    <scope>NUCLEOTIDE SEQUENCE [LARGE SCALE GENOMIC DNA]</scope>
    <source>
        <strain evidence="1 2">BRUESC1165</strain>
    </source>
</reference>
<gene>
    <name evidence="1" type="ORF">ACETIH_10630</name>
</gene>
<evidence type="ECO:0000313" key="1">
    <source>
        <dbReference type="EMBL" id="MFC1457166.1"/>
    </source>
</evidence>
<accession>A0ABV6Y7B2</accession>
<organism evidence="1 2">
    <name type="scientific">Microvirga arabica</name>
    <dbReference type="NCBI Taxonomy" id="1128671"/>
    <lineage>
        <taxon>Bacteria</taxon>
        <taxon>Pseudomonadati</taxon>
        <taxon>Pseudomonadota</taxon>
        <taxon>Alphaproteobacteria</taxon>
        <taxon>Hyphomicrobiales</taxon>
        <taxon>Methylobacteriaceae</taxon>
        <taxon>Microvirga</taxon>
    </lineage>
</organism>
<dbReference type="Proteomes" id="UP001593940">
    <property type="component" value="Unassembled WGS sequence"/>
</dbReference>
<comment type="caution">
    <text evidence="1">The sequence shown here is derived from an EMBL/GenBank/DDBJ whole genome shotgun (WGS) entry which is preliminary data.</text>
</comment>
<name>A0ABV6Y7B2_9HYPH</name>
<dbReference type="EMBL" id="JBHOMY010000026">
    <property type="protein sequence ID" value="MFC1457166.1"/>
    <property type="molecule type" value="Genomic_DNA"/>
</dbReference>
<protein>
    <recommendedName>
        <fullName evidence="3">Phage protein D</fullName>
    </recommendedName>
</protein>
<evidence type="ECO:0008006" key="3">
    <source>
        <dbReference type="Google" id="ProtNLM"/>
    </source>
</evidence>
<proteinExistence type="predicted"/>
<keyword evidence="2" id="KW-1185">Reference proteome</keyword>
<evidence type="ECO:0000313" key="2">
    <source>
        <dbReference type="Proteomes" id="UP001593940"/>
    </source>
</evidence>